<dbReference type="OrthoDB" id="8326226at2"/>
<proteinExistence type="predicted"/>
<reference evidence="3" key="1">
    <citation type="submission" date="2018-05" db="EMBL/GenBank/DDBJ databases">
        <title>Azospirillum thermophila sp. nov., a novel isolated from hot spring.</title>
        <authorList>
            <person name="Zhao Z."/>
        </authorList>
    </citation>
    <scope>NUCLEOTIDE SEQUENCE [LARGE SCALE GENOMIC DNA]</scope>
    <source>
        <strain evidence="3">CFH 70021</strain>
    </source>
</reference>
<dbReference type="Pfam" id="PF07475">
    <property type="entry name" value="Hpr_kinase_C"/>
    <property type="match status" value="1"/>
</dbReference>
<dbReference type="GO" id="GO:0000155">
    <property type="term" value="F:phosphorelay sensor kinase activity"/>
    <property type="evidence" value="ECO:0007669"/>
    <property type="project" value="InterPro"/>
</dbReference>
<keyword evidence="3" id="KW-1185">Reference proteome</keyword>
<gene>
    <name evidence="2" type="ORF">DEW08_08220</name>
</gene>
<name>A0A2S2CP34_9PROT</name>
<sequence>MVTIHGTCVLVSGIGILLRGASGSGKSDLALRLIDGGAQLVADDRVELFVAGGGEDGTVAARAPERLAGLLEVRGVGILPVPHVASAPVGLVVDLVPHGHVERLPDPEVVRLLDRPVPRLALAPFDASTPAKLRVAAAAVREDRLGEVPVFP</sequence>
<dbReference type="CDD" id="cd01918">
    <property type="entry name" value="HprK_C"/>
    <property type="match status" value="1"/>
</dbReference>
<protein>
    <submittedName>
        <fullName evidence="2">Aldolase</fullName>
    </submittedName>
</protein>
<evidence type="ECO:0000313" key="2">
    <source>
        <dbReference type="EMBL" id="AWK86236.1"/>
    </source>
</evidence>
<dbReference type="Gene3D" id="3.40.50.300">
    <property type="entry name" value="P-loop containing nucleotide triphosphate hydrolases"/>
    <property type="match status" value="1"/>
</dbReference>
<organism evidence="2 3">
    <name type="scientific">Azospirillum thermophilum</name>
    <dbReference type="NCBI Taxonomy" id="2202148"/>
    <lineage>
        <taxon>Bacteria</taxon>
        <taxon>Pseudomonadati</taxon>
        <taxon>Pseudomonadota</taxon>
        <taxon>Alphaproteobacteria</taxon>
        <taxon>Rhodospirillales</taxon>
        <taxon>Azospirillaceae</taxon>
        <taxon>Azospirillum</taxon>
    </lineage>
</organism>
<feature type="domain" description="HPr kinase/phosphorylase C-terminal" evidence="1">
    <location>
        <begin position="3"/>
        <end position="83"/>
    </location>
</feature>
<evidence type="ECO:0000259" key="1">
    <source>
        <dbReference type="Pfam" id="PF07475"/>
    </source>
</evidence>
<dbReference type="EMBL" id="CP029353">
    <property type="protein sequence ID" value="AWK86236.1"/>
    <property type="molecule type" value="Genomic_DNA"/>
</dbReference>
<dbReference type="Proteomes" id="UP000245629">
    <property type="component" value="Chromosome 2"/>
</dbReference>
<dbReference type="AlphaFoldDB" id="A0A2S2CP34"/>
<dbReference type="PANTHER" id="PTHR30305">
    <property type="entry name" value="PROTEIN YJDM-RELATED"/>
    <property type="match status" value="1"/>
</dbReference>
<dbReference type="SUPFAM" id="SSF53795">
    <property type="entry name" value="PEP carboxykinase-like"/>
    <property type="match status" value="1"/>
</dbReference>
<dbReference type="GO" id="GO:0005524">
    <property type="term" value="F:ATP binding"/>
    <property type="evidence" value="ECO:0007669"/>
    <property type="project" value="InterPro"/>
</dbReference>
<dbReference type="PANTHER" id="PTHR30305:SF1">
    <property type="entry name" value="HPR KINASE_PHOSPHORYLASE"/>
    <property type="match status" value="1"/>
</dbReference>
<dbReference type="RefSeq" id="WP_109326114.1">
    <property type="nucleotide sequence ID" value="NZ_CP029353.1"/>
</dbReference>
<dbReference type="KEGG" id="azz:DEW08_08220"/>
<accession>A0A2S2CP34</accession>
<dbReference type="GO" id="GO:0006109">
    <property type="term" value="P:regulation of carbohydrate metabolic process"/>
    <property type="evidence" value="ECO:0007669"/>
    <property type="project" value="InterPro"/>
</dbReference>
<dbReference type="InterPro" id="IPR011104">
    <property type="entry name" value="Hpr_kin/Pase_C"/>
</dbReference>
<dbReference type="InterPro" id="IPR027417">
    <property type="entry name" value="P-loop_NTPase"/>
</dbReference>
<evidence type="ECO:0000313" key="3">
    <source>
        <dbReference type="Proteomes" id="UP000245629"/>
    </source>
</evidence>